<dbReference type="Proteomes" id="UP000184292">
    <property type="component" value="Unassembled WGS sequence"/>
</dbReference>
<organism evidence="2 3">
    <name type="scientific">Wenxinia saemankumensis</name>
    <dbReference type="NCBI Taxonomy" id="1447782"/>
    <lineage>
        <taxon>Bacteria</taxon>
        <taxon>Pseudomonadati</taxon>
        <taxon>Pseudomonadota</taxon>
        <taxon>Alphaproteobacteria</taxon>
        <taxon>Rhodobacterales</taxon>
        <taxon>Roseobacteraceae</taxon>
        <taxon>Wenxinia</taxon>
    </lineage>
</organism>
<evidence type="ECO:0000313" key="3">
    <source>
        <dbReference type="Proteomes" id="UP000184292"/>
    </source>
</evidence>
<dbReference type="EMBL" id="FQYO01000003">
    <property type="protein sequence ID" value="SHI87185.1"/>
    <property type="molecule type" value="Genomic_DNA"/>
</dbReference>
<name>A0A1M6ENV1_9RHOB</name>
<keyword evidence="3" id="KW-1185">Reference proteome</keyword>
<evidence type="ECO:0000256" key="1">
    <source>
        <dbReference type="SAM" id="MobiDB-lite"/>
    </source>
</evidence>
<dbReference type="OrthoDB" id="7868955at2"/>
<evidence type="ECO:0000313" key="2">
    <source>
        <dbReference type="EMBL" id="SHI87185.1"/>
    </source>
</evidence>
<gene>
    <name evidence="2" type="ORF">SAMN05444417_2098</name>
</gene>
<dbReference type="STRING" id="1447782.SAMN05444417_2098"/>
<dbReference type="AlphaFoldDB" id="A0A1M6ENV1"/>
<sequence>MADRVKSKDGVKETDAYLSDVDTPPHQGADGGETSRKVGSRDEEKSAEGNDGATRVKGSDKRGEGVDGPNATQSRS</sequence>
<dbReference type="RefSeq" id="WP_073329611.1">
    <property type="nucleotide sequence ID" value="NZ_FQYO01000003.1"/>
</dbReference>
<reference evidence="2 3" key="1">
    <citation type="submission" date="2016-11" db="EMBL/GenBank/DDBJ databases">
        <authorList>
            <person name="Jaros S."/>
            <person name="Januszkiewicz K."/>
            <person name="Wedrychowicz H."/>
        </authorList>
    </citation>
    <scope>NUCLEOTIDE SEQUENCE [LARGE SCALE GENOMIC DNA]</scope>
    <source>
        <strain evidence="2 3">DSM 100565</strain>
    </source>
</reference>
<feature type="compositionally biased region" description="Basic and acidic residues" evidence="1">
    <location>
        <begin position="33"/>
        <end position="48"/>
    </location>
</feature>
<accession>A0A1M6ENV1</accession>
<feature type="compositionally biased region" description="Basic and acidic residues" evidence="1">
    <location>
        <begin position="1"/>
        <end position="15"/>
    </location>
</feature>
<feature type="region of interest" description="Disordered" evidence="1">
    <location>
        <begin position="1"/>
        <end position="76"/>
    </location>
</feature>
<proteinExistence type="predicted"/>
<protein>
    <submittedName>
        <fullName evidence="2">Uncharacterized protein</fullName>
    </submittedName>
</protein>